<dbReference type="InterPro" id="IPR026960">
    <property type="entry name" value="RVT-Znf"/>
</dbReference>
<sequence length="310" mass="35756">MQSFKSAATIVSSLDRTIPRTENQLALQVHLTTVELSEVEDGYEWVVDGRLEQRYKTGVIYTYLKGSQSTVPWAKIVWISYSNPRHNFLTWLVLLDHCPTRDRLNGWGLNVDPLCLLCNTAQESRNHLFFECRYSESVWRRIAYRCDLQVLTSWDDIVAQLQDLRTNRDSRRLTLLATQAVIYWLWTERNSRLHRQTFKLPEAIISLIDKQIRNRLQSIRHANPRASSAMSQLCRASFSLWTFGDFGIYVEVLLCRRCVNSLLSAAAVLTTGSYFRYVSGGTHRLELLSVTFRSAKIGGFLTCGYVSLTR</sequence>
<evidence type="ECO:0000313" key="3">
    <source>
        <dbReference type="Proteomes" id="UP000266723"/>
    </source>
</evidence>
<dbReference type="Pfam" id="PF13966">
    <property type="entry name" value="zf-RVT"/>
    <property type="match status" value="1"/>
</dbReference>
<comment type="caution">
    <text evidence="2">The sequence shown here is derived from an EMBL/GenBank/DDBJ whole genome shotgun (WGS) entry which is preliminary data.</text>
</comment>
<evidence type="ECO:0000313" key="2">
    <source>
        <dbReference type="EMBL" id="KAF3609249.1"/>
    </source>
</evidence>
<reference evidence="2 3" key="1">
    <citation type="journal article" date="2020" name="BMC Genomics">
        <title>Intraspecific diversification of the crop wild relative Brassica cretica Lam. using demographic model selection.</title>
        <authorList>
            <person name="Kioukis A."/>
            <person name="Michalopoulou V.A."/>
            <person name="Briers L."/>
            <person name="Pirintsos S."/>
            <person name="Studholme D.J."/>
            <person name="Pavlidis P."/>
            <person name="Sarris P.F."/>
        </authorList>
    </citation>
    <scope>NUCLEOTIDE SEQUENCE [LARGE SCALE GENOMIC DNA]</scope>
    <source>
        <strain evidence="3">cv. PFS-1207/04</strain>
    </source>
</reference>
<protein>
    <recommendedName>
        <fullName evidence="1">Reverse transcriptase zinc-binding domain-containing protein</fullName>
    </recommendedName>
</protein>
<dbReference type="EMBL" id="QGKV02000297">
    <property type="protein sequence ID" value="KAF3609249.1"/>
    <property type="molecule type" value="Genomic_DNA"/>
</dbReference>
<dbReference type="Proteomes" id="UP000266723">
    <property type="component" value="Unassembled WGS sequence"/>
</dbReference>
<keyword evidence="3" id="KW-1185">Reference proteome</keyword>
<evidence type="ECO:0000259" key="1">
    <source>
        <dbReference type="Pfam" id="PF13966"/>
    </source>
</evidence>
<dbReference type="PANTHER" id="PTHR33116:SF78">
    <property type="entry name" value="OS12G0587133 PROTEIN"/>
    <property type="match status" value="1"/>
</dbReference>
<accession>A0ABQ7F088</accession>
<organism evidence="2 3">
    <name type="scientific">Brassica cretica</name>
    <name type="common">Mustard</name>
    <dbReference type="NCBI Taxonomy" id="69181"/>
    <lineage>
        <taxon>Eukaryota</taxon>
        <taxon>Viridiplantae</taxon>
        <taxon>Streptophyta</taxon>
        <taxon>Embryophyta</taxon>
        <taxon>Tracheophyta</taxon>
        <taxon>Spermatophyta</taxon>
        <taxon>Magnoliopsida</taxon>
        <taxon>eudicotyledons</taxon>
        <taxon>Gunneridae</taxon>
        <taxon>Pentapetalae</taxon>
        <taxon>rosids</taxon>
        <taxon>malvids</taxon>
        <taxon>Brassicales</taxon>
        <taxon>Brassicaceae</taxon>
        <taxon>Brassiceae</taxon>
        <taxon>Brassica</taxon>
    </lineage>
</organism>
<name>A0ABQ7F088_BRACR</name>
<proteinExistence type="predicted"/>
<feature type="domain" description="Reverse transcriptase zinc-binding" evidence="1">
    <location>
        <begin position="55"/>
        <end position="139"/>
    </location>
</feature>
<dbReference type="PANTHER" id="PTHR33116">
    <property type="entry name" value="REVERSE TRANSCRIPTASE ZINC-BINDING DOMAIN-CONTAINING PROTEIN-RELATED-RELATED"/>
    <property type="match status" value="1"/>
</dbReference>
<gene>
    <name evidence="2" type="ORF">DY000_02049053</name>
</gene>